<organism evidence="3 4">
    <name type="scientific">Jeotgalibacillus alimentarius</name>
    <dbReference type="NCBI Taxonomy" id="135826"/>
    <lineage>
        <taxon>Bacteria</taxon>
        <taxon>Bacillati</taxon>
        <taxon>Bacillota</taxon>
        <taxon>Bacilli</taxon>
        <taxon>Bacillales</taxon>
        <taxon>Caryophanaceae</taxon>
        <taxon>Jeotgalibacillus</taxon>
    </lineage>
</organism>
<keyword evidence="2" id="KW-0175">Coiled coil</keyword>
<keyword evidence="4" id="KW-1185">Reference proteome</keyword>
<comment type="similarity">
    <text evidence="1">Belongs to the PspA/Vipp/IM30 family.</text>
</comment>
<name>A0A0C2RKL4_9BACL</name>
<dbReference type="STRING" id="135826.KP77_13750"/>
<dbReference type="EMBL" id="JXRQ01000016">
    <property type="protein sequence ID" value="KIL50755.1"/>
    <property type="molecule type" value="Genomic_DNA"/>
</dbReference>
<comment type="caution">
    <text evidence="3">The sequence shown here is derived from an EMBL/GenBank/DDBJ whole genome shotgun (WGS) entry which is preliminary data.</text>
</comment>
<feature type="coiled-coil region" evidence="2">
    <location>
        <begin position="29"/>
        <end position="63"/>
    </location>
</feature>
<dbReference type="AlphaFoldDB" id="A0A0C2RKL4"/>
<proteinExistence type="inferred from homology"/>
<sequence>MSNLLTKITEVIKQDIQESKWKQTQSNPVNEIQRELKEVQASVKKAKQLTERQELLKREFEKEYNHAKSMAEKRKEHVQLAEEAGEEALAAAALREFNYYSSRAERLEKTCTEAESQLEALELQLEQLTFELKDLELKRLEYMAKENAVIGEKQSAKLKIPEKATDEDRRYEQIEQHLKQSAKKKEELSIDEQIEQLK</sequence>
<dbReference type="PATRIC" id="fig|135826.4.peg.1370"/>
<dbReference type="Pfam" id="PF04012">
    <property type="entry name" value="PspA_IM30"/>
    <property type="match status" value="1"/>
</dbReference>
<dbReference type="OrthoDB" id="2366053at2"/>
<evidence type="ECO:0000256" key="1">
    <source>
        <dbReference type="ARBA" id="ARBA00043985"/>
    </source>
</evidence>
<accession>A0A0C2RKL4</accession>
<protein>
    <recommendedName>
        <fullName evidence="5">PspA/IM30 family protein</fullName>
    </recommendedName>
</protein>
<reference evidence="3 4" key="1">
    <citation type="submission" date="2015-01" db="EMBL/GenBank/DDBJ databases">
        <title>Genome sequence of Jeotgalibacillus alimentarius.</title>
        <authorList>
            <person name="Goh K.M."/>
            <person name="Chan K.-G."/>
            <person name="Yaakop A.S."/>
            <person name="Ee R."/>
            <person name="Gan H.M."/>
            <person name="Chan C.S."/>
        </authorList>
    </citation>
    <scope>NUCLEOTIDE SEQUENCE [LARGE SCALE GENOMIC DNA]</scope>
    <source>
        <strain evidence="3 4">YKJ-13</strain>
    </source>
</reference>
<evidence type="ECO:0000313" key="3">
    <source>
        <dbReference type="EMBL" id="KIL50755.1"/>
    </source>
</evidence>
<evidence type="ECO:0000313" key="4">
    <source>
        <dbReference type="Proteomes" id="UP000031950"/>
    </source>
</evidence>
<dbReference type="RefSeq" id="WP_052474012.1">
    <property type="nucleotide sequence ID" value="NZ_JXRQ01000016.1"/>
</dbReference>
<feature type="coiled-coil region" evidence="2">
    <location>
        <begin position="104"/>
        <end position="145"/>
    </location>
</feature>
<evidence type="ECO:0000256" key="2">
    <source>
        <dbReference type="SAM" id="Coils"/>
    </source>
</evidence>
<dbReference type="InterPro" id="IPR007157">
    <property type="entry name" value="PspA_VIPP1"/>
</dbReference>
<gene>
    <name evidence="3" type="ORF">KP77_13750</name>
</gene>
<evidence type="ECO:0008006" key="5">
    <source>
        <dbReference type="Google" id="ProtNLM"/>
    </source>
</evidence>
<dbReference type="Proteomes" id="UP000031950">
    <property type="component" value="Unassembled WGS sequence"/>
</dbReference>